<dbReference type="InterPro" id="IPR021259">
    <property type="entry name" value="DUF2817"/>
</dbReference>
<dbReference type="CDD" id="cd06233">
    <property type="entry name" value="M14-like"/>
    <property type="match status" value="1"/>
</dbReference>
<proteinExistence type="predicted"/>
<keyword evidence="2" id="KW-1185">Reference proteome</keyword>
<dbReference type="SUPFAM" id="SSF53187">
    <property type="entry name" value="Zn-dependent exopeptidases"/>
    <property type="match status" value="1"/>
</dbReference>
<dbReference type="OrthoDB" id="4014363at2"/>
<dbReference type="Gene3D" id="3.40.630.10">
    <property type="entry name" value="Zn peptidases"/>
    <property type="match status" value="1"/>
</dbReference>
<evidence type="ECO:0000313" key="1">
    <source>
        <dbReference type="EMBL" id="AKJ67853.1"/>
    </source>
</evidence>
<sequence length="369" mass="40019">MAFSLLAERCFSRDYAQARQRFLDAARARAAHIESFPLEVRGAAGEELSTDIALIRPSGARGLLILTSATHGMEGFCGSGCQLQLLGDEALLARAADAKVALLLIHALNPYGFSWLSRTNEDNIDLNRNAQPFDVALPENPGYAELHPLLVPPSWPPSEQNRQAIADYIAEHGLIRYRDAVSRGQYTHPDGIFYGGAARSQSLRTLEHVLRTHAAEFPDIGWIDYHTGLGPCGHGEKIYTGGRDMTAVARAQRWWGGDVTVPFAGTASSADITGLIGGLLPAACPEARIATMALEYGTVPFEPMVDALRGDVWLRAHPDASPALAQQIRQTSRDTFHSEHDLWKGLLLGQSRLAIHQALCGLAAEAEQA</sequence>
<dbReference type="STRING" id="445709.ABW99_06115"/>
<evidence type="ECO:0000313" key="2">
    <source>
        <dbReference type="Proteomes" id="UP000036700"/>
    </source>
</evidence>
<dbReference type="EMBL" id="CP011568">
    <property type="protein sequence ID" value="AKJ67853.1"/>
    <property type="molecule type" value="Genomic_DNA"/>
</dbReference>
<evidence type="ECO:0008006" key="3">
    <source>
        <dbReference type="Google" id="ProtNLM"/>
    </source>
</evidence>
<dbReference type="AlphaFoldDB" id="A0A0G3ELB7"/>
<protein>
    <recommendedName>
        <fullName evidence="3">DUF2817 domain-containing protein</fullName>
    </recommendedName>
</protein>
<dbReference type="PATRIC" id="fig|445709.3.peg.1315"/>
<reference evidence="2" key="1">
    <citation type="submission" date="2015-06" db="EMBL/GenBank/DDBJ databases">
        <authorList>
            <person name="Lim Y.L."/>
            <person name="Ee R."/>
            <person name="Yong D."/>
            <person name="How K.Y."/>
            <person name="Yin W.F."/>
            <person name="Chan K.G."/>
        </authorList>
    </citation>
    <scope>NUCLEOTIDE SEQUENCE [LARGE SCALE GENOMIC DNA]</scope>
    <source>
        <strain evidence="2">DSM 25325</strain>
    </source>
</reference>
<dbReference type="Pfam" id="PF10994">
    <property type="entry name" value="DUF2817"/>
    <property type="match status" value="1"/>
</dbReference>
<gene>
    <name evidence="1" type="ORF">ABW99_06115</name>
</gene>
<accession>A0A0G3ELB7</accession>
<dbReference type="Proteomes" id="UP000036700">
    <property type="component" value="Chromosome"/>
</dbReference>
<organism evidence="1 2">
    <name type="scientific">Pandoraea thiooxydans</name>
    <dbReference type="NCBI Taxonomy" id="445709"/>
    <lineage>
        <taxon>Bacteria</taxon>
        <taxon>Pseudomonadati</taxon>
        <taxon>Pseudomonadota</taxon>
        <taxon>Betaproteobacteria</taxon>
        <taxon>Burkholderiales</taxon>
        <taxon>Burkholderiaceae</taxon>
        <taxon>Pandoraea</taxon>
    </lineage>
</organism>
<dbReference type="KEGG" id="ptx:ABW99_06115"/>
<name>A0A0G3ELB7_9BURK</name>